<dbReference type="Pfam" id="PF09902">
    <property type="entry name" value="DUF2129"/>
    <property type="match status" value="1"/>
</dbReference>
<protein>
    <recommendedName>
        <fullName evidence="2">UPF0298 protein IV53_GL000896</fullName>
    </recommendedName>
</protein>
<accession>A0A0R2KHY1</accession>
<dbReference type="InterPro" id="IPR016979">
    <property type="entry name" value="DUF2129"/>
</dbReference>
<gene>
    <name evidence="3" type="ORF">IV53_GL000896</name>
</gene>
<comment type="similarity">
    <text evidence="2">Belongs to the UPF0298 family.</text>
</comment>
<keyword evidence="1 2" id="KW-0963">Cytoplasm</keyword>
<dbReference type="eggNOG" id="COG4471">
    <property type="taxonomic scope" value="Bacteria"/>
</dbReference>
<comment type="caution">
    <text evidence="3">The sequence shown here is derived from an EMBL/GenBank/DDBJ whole genome shotgun (WGS) entry which is preliminary data.</text>
</comment>
<evidence type="ECO:0000313" key="4">
    <source>
        <dbReference type="Proteomes" id="UP000051500"/>
    </source>
</evidence>
<dbReference type="PATRIC" id="fig|1122146.4.peg.930"/>
<evidence type="ECO:0000256" key="2">
    <source>
        <dbReference type="HAMAP-Rule" id="MF_01126"/>
    </source>
</evidence>
<reference evidence="3 4" key="1">
    <citation type="journal article" date="2015" name="Genome Announc.">
        <title>Expanding the biotechnology potential of lactobacilli through comparative genomics of 213 strains and associated genera.</title>
        <authorList>
            <person name="Sun Z."/>
            <person name="Harris H.M."/>
            <person name="McCann A."/>
            <person name="Guo C."/>
            <person name="Argimon S."/>
            <person name="Zhang W."/>
            <person name="Yang X."/>
            <person name="Jeffery I.B."/>
            <person name="Cooney J.C."/>
            <person name="Kagawa T.F."/>
            <person name="Liu W."/>
            <person name="Song Y."/>
            <person name="Salvetti E."/>
            <person name="Wrobel A."/>
            <person name="Rasinkangas P."/>
            <person name="Parkhill J."/>
            <person name="Rea M.C."/>
            <person name="O'Sullivan O."/>
            <person name="Ritari J."/>
            <person name="Douillard F.P."/>
            <person name="Paul Ross R."/>
            <person name="Yang R."/>
            <person name="Briner A.E."/>
            <person name="Felis G.E."/>
            <person name="de Vos W.M."/>
            <person name="Barrangou R."/>
            <person name="Klaenhammer T.R."/>
            <person name="Caufield P.W."/>
            <person name="Cui Y."/>
            <person name="Zhang H."/>
            <person name="O'Toole P.W."/>
        </authorList>
    </citation>
    <scope>NUCLEOTIDE SEQUENCE [LARGE SCALE GENOMIC DNA]</scope>
    <source>
        <strain evidence="3 4">DSM 22408</strain>
    </source>
</reference>
<dbReference type="GO" id="GO:0005737">
    <property type="term" value="C:cytoplasm"/>
    <property type="evidence" value="ECO:0007669"/>
    <property type="project" value="UniProtKB-SubCell"/>
</dbReference>
<dbReference type="STRING" id="1122146.IV53_GL000896"/>
<dbReference type="HAMAP" id="MF_01126">
    <property type="entry name" value="UPF0298"/>
    <property type="match status" value="1"/>
</dbReference>
<keyword evidence="4" id="KW-1185">Reference proteome</keyword>
<name>A0A0R2KHY1_9LACO</name>
<evidence type="ECO:0000256" key="1">
    <source>
        <dbReference type="ARBA" id="ARBA00022490"/>
    </source>
</evidence>
<organism evidence="3 4">
    <name type="scientific">Ligilactobacillus ceti DSM 22408</name>
    <dbReference type="NCBI Taxonomy" id="1122146"/>
    <lineage>
        <taxon>Bacteria</taxon>
        <taxon>Bacillati</taxon>
        <taxon>Bacillota</taxon>
        <taxon>Bacilli</taxon>
        <taxon>Lactobacillales</taxon>
        <taxon>Lactobacillaceae</taxon>
        <taxon>Ligilactobacillus</taxon>
    </lineage>
</organism>
<dbReference type="AlphaFoldDB" id="A0A0R2KHY1"/>
<dbReference type="RefSeq" id="WP_342341105.1">
    <property type="nucleotide sequence ID" value="NZ_KE383993.1"/>
</dbReference>
<sequence>MTESSVKMEFEIQERQGLVVYVYHLRQSKQLRKYGDIHYVSRKMKYVILYLNQEDFPETMEKINKLRFVRKVEKSKRNELVTNFDQTLGIYKLTDEDREKYKNKSDKK</sequence>
<evidence type="ECO:0000313" key="3">
    <source>
        <dbReference type="EMBL" id="KRN88926.1"/>
    </source>
</evidence>
<proteinExistence type="inferred from homology"/>
<dbReference type="EMBL" id="JQBZ01000025">
    <property type="protein sequence ID" value="KRN88926.1"/>
    <property type="molecule type" value="Genomic_DNA"/>
</dbReference>
<comment type="subcellular location">
    <subcellularLocation>
        <location evidence="2">Cytoplasm</location>
    </subcellularLocation>
</comment>
<dbReference type="Proteomes" id="UP000051500">
    <property type="component" value="Unassembled WGS sequence"/>
</dbReference>